<dbReference type="RefSeq" id="WP_007319842.1">
    <property type="nucleotide sequence ID" value="NZ_BAEH01000118.1"/>
</dbReference>
<proteinExistence type="predicted"/>
<dbReference type="STRING" id="1077974.GOEFS_118_00110"/>
<keyword evidence="1" id="KW-0812">Transmembrane</keyword>
<sequence length="185" mass="20258">MTFNMGDVAPISRQPFPALTAPQAVAYASLADVEAMAKEAARRHIRTPQYLLIPISFAVIVWSITAHDDPIAALVVAVCFLPIYAGLWFLIAPRTIVPTFSALLAGDCTSASYTFAASFDATSMDIATHEVSITRMQYHSIKHLYILNTVVLVRADARVLFVFPRALLSPETVNRLRTAGVRIHS</sequence>
<keyword evidence="3" id="KW-1185">Reference proteome</keyword>
<gene>
    <name evidence="2" type="ORF">GOEFS_118_00110</name>
</gene>
<evidence type="ECO:0008006" key="4">
    <source>
        <dbReference type="Google" id="ProtNLM"/>
    </source>
</evidence>
<dbReference type="Proteomes" id="UP000035034">
    <property type="component" value="Unassembled WGS sequence"/>
</dbReference>
<name>H0R606_9ACTN</name>
<organism evidence="2 3">
    <name type="scientific">Gordonia effusa NBRC 100432</name>
    <dbReference type="NCBI Taxonomy" id="1077974"/>
    <lineage>
        <taxon>Bacteria</taxon>
        <taxon>Bacillati</taxon>
        <taxon>Actinomycetota</taxon>
        <taxon>Actinomycetes</taxon>
        <taxon>Mycobacteriales</taxon>
        <taxon>Gordoniaceae</taxon>
        <taxon>Gordonia</taxon>
    </lineage>
</organism>
<dbReference type="AlphaFoldDB" id="H0R606"/>
<evidence type="ECO:0000313" key="3">
    <source>
        <dbReference type="Proteomes" id="UP000035034"/>
    </source>
</evidence>
<accession>H0R606</accession>
<keyword evidence="1" id="KW-1133">Transmembrane helix</keyword>
<dbReference type="EMBL" id="BAEH01000118">
    <property type="protein sequence ID" value="GAB20507.1"/>
    <property type="molecule type" value="Genomic_DNA"/>
</dbReference>
<keyword evidence="1" id="KW-0472">Membrane</keyword>
<evidence type="ECO:0000256" key="1">
    <source>
        <dbReference type="SAM" id="Phobius"/>
    </source>
</evidence>
<protein>
    <recommendedName>
        <fullName evidence="4">YcxB-like protein domain-containing protein</fullName>
    </recommendedName>
</protein>
<feature type="transmembrane region" description="Helical" evidence="1">
    <location>
        <begin position="71"/>
        <end position="91"/>
    </location>
</feature>
<feature type="transmembrane region" description="Helical" evidence="1">
    <location>
        <begin position="48"/>
        <end position="65"/>
    </location>
</feature>
<evidence type="ECO:0000313" key="2">
    <source>
        <dbReference type="EMBL" id="GAB20507.1"/>
    </source>
</evidence>
<comment type="caution">
    <text evidence="2">The sequence shown here is derived from an EMBL/GenBank/DDBJ whole genome shotgun (WGS) entry which is preliminary data.</text>
</comment>
<reference evidence="2 3" key="1">
    <citation type="submission" date="2011-12" db="EMBL/GenBank/DDBJ databases">
        <title>Whole genome shotgun sequence of Gordonia effusa NBRC 100432.</title>
        <authorList>
            <person name="Yoshida I."/>
            <person name="Takarada H."/>
            <person name="Hosoyama A."/>
            <person name="Tsuchikane K."/>
            <person name="Katsumata H."/>
            <person name="Yamazaki S."/>
            <person name="Fujita N."/>
        </authorList>
    </citation>
    <scope>NUCLEOTIDE SEQUENCE [LARGE SCALE GENOMIC DNA]</scope>
    <source>
        <strain evidence="2 3">NBRC 100432</strain>
    </source>
</reference>